<gene>
    <name evidence="2" type="ORF">HAX54_039732</name>
</gene>
<sequence length="114" mass="12777">MAASDAREMPTDIRSRTSDSGWLQTQKDKNSDRERDLADPYAKNEGSKWQFGDDPILKRQLSAVMDKEFASSTASAPHDSPFYLLGDVMPHLRAKARPPPGFEHQSQTQMLQGV</sequence>
<feature type="region of interest" description="Disordered" evidence="1">
    <location>
        <begin position="94"/>
        <end position="114"/>
    </location>
</feature>
<dbReference type="PANTHER" id="PTHR47471">
    <property type="entry name" value="GYF DOMAIN-CONTAINING PROTEIN"/>
    <property type="match status" value="1"/>
</dbReference>
<feature type="compositionally biased region" description="Polar residues" evidence="1">
    <location>
        <begin position="104"/>
        <end position="114"/>
    </location>
</feature>
<feature type="compositionally biased region" description="Basic and acidic residues" evidence="1">
    <location>
        <begin position="1"/>
        <end position="17"/>
    </location>
</feature>
<comment type="caution">
    <text evidence="2">The sequence shown here is derived from an EMBL/GenBank/DDBJ whole genome shotgun (WGS) entry which is preliminary data.</text>
</comment>
<dbReference type="PANTHER" id="PTHR47471:SF1">
    <property type="entry name" value="PROTEIN ESSENTIAL FOR POTEXVIRUS ACCUMULATION 1"/>
    <property type="match status" value="1"/>
</dbReference>
<proteinExistence type="predicted"/>
<keyword evidence="3" id="KW-1185">Reference proteome</keyword>
<accession>A0ABS8VN25</accession>
<dbReference type="Proteomes" id="UP000823775">
    <property type="component" value="Unassembled WGS sequence"/>
</dbReference>
<name>A0ABS8VN25_DATST</name>
<organism evidence="2 3">
    <name type="scientific">Datura stramonium</name>
    <name type="common">Jimsonweed</name>
    <name type="synonym">Common thornapple</name>
    <dbReference type="NCBI Taxonomy" id="4076"/>
    <lineage>
        <taxon>Eukaryota</taxon>
        <taxon>Viridiplantae</taxon>
        <taxon>Streptophyta</taxon>
        <taxon>Embryophyta</taxon>
        <taxon>Tracheophyta</taxon>
        <taxon>Spermatophyta</taxon>
        <taxon>Magnoliopsida</taxon>
        <taxon>eudicotyledons</taxon>
        <taxon>Gunneridae</taxon>
        <taxon>Pentapetalae</taxon>
        <taxon>asterids</taxon>
        <taxon>lamiids</taxon>
        <taxon>Solanales</taxon>
        <taxon>Solanaceae</taxon>
        <taxon>Solanoideae</taxon>
        <taxon>Datureae</taxon>
        <taxon>Datura</taxon>
    </lineage>
</organism>
<feature type="compositionally biased region" description="Basic and acidic residues" evidence="1">
    <location>
        <begin position="26"/>
        <end position="38"/>
    </location>
</feature>
<feature type="region of interest" description="Disordered" evidence="1">
    <location>
        <begin position="1"/>
        <end position="52"/>
    </location>
</feature>
<dbReference type="EMBL" id="JACEIK010005532">
    <property type="protein sequence ID" value="MCE0481737.1"/>
    <property type="molecule type" value="Genomic_DNA"/>
</dbReference>
<evidence type="ECO:0000313" key="2">
    <source>
        <dbReference type="EMBL" id="MCE0481737.1"/>
    </source>
</evidence>
<protein>
    <submittedName>
        <fullName evidence="2">Uncharacterized protein</fullName>
    </submittedName>
</protein>
<evidence type="ECO:0000256" key="1">
    <source>
        <dbReference type="SAM" id="MobiDB-lite"/>
    </source>
</evidence>
<evidence type="ECO:0000313" key="3">
    <source>
        <dbReference type="Proteomes" id="UP000823775"/>
    </source>
</evidence>
<reference evidence="2 3" key="1">
    <citation type="journal article" date="2021" name="BMC Genomics">
        <title>Datura genome reveals duplications of psychoactive alkaloid biosynthetic genes and high mutation rate following tissue culture.</title>
        <authorList>
            <person name="Rajewski A."/>
            <person name="Carter-House D."/>
            <person name="Stajich J."/>
            <person name="Litt A."/>
        </authorList>
    </citation>
    <scope>NUCLEOTIDE SEQUENCE [LARGE SCALE GENOMIC DNA]</scope>
    <source>
        <strain evidence="2">AR-01</strain>
    </source>
</reference>